<dbReference type="Proteomes" id="UP001055072">
    <property type="component" value="Unassembled WGS sequence"/>
</dbReference>
<name>A0ACB8TY49_9APHY</name>
<proteinExistence type="predicted"/>
<protein>
    <submittedName>
        <fullName evidence="1">MFS general substrate transporter</fullName>
    </submittedName>
</protein>
<dbReference type="EMBL" id="MU274921">
    <property type="protein sequence ID" value="KAI0086739.1"/>
    <property type="molecule type" value="Genomic_DNA"/>
</dbReference>
<sequence>MSLPELPIVGVPPAGDSSVGDLQKQSNSQDDGFSEKEVASTIDIDPKVERSALWKIDLVVVPIVGMYYLLSFIDRSNIGNARVAGLQKSLKMSNHDFSTALTVTYVPYIVMELPMNLLMKRLGANYTLPIMVTLWGIITACQGAVKSYGALLACRFFLGALEGGLFPGIVLYMSSFYKRHELQLRFAMMFSATSLAGAFSGLLAAAIEKMEGIRGLPGWAWIFILEGIFTALFGLVTLIIGIPSSPHNFPSNRIVGLTPLERSTYCEALSQDWSGDADEDGREREVFSWKEVISVFANAPHVWLVCIPLFFNGVTLFGLANFAPTIVSALGFDQTQTQLLTVPPYACSFVVSIACAYFSDKYKQRGLMAVGASLVASAGYAIFLGSSSKHAAYAALFLQTIGIYSCPPCLSTWNANNVQPHYRRATAIAVAFGITATGGIVSTWIFIDPPRFHIATSINLAFALAMAAFSGFIMLFLAHGNRQKREKVARLEREMPGGEWDSRRERRRLGDRHPRFEYTL</sequence>
<evidence type="ECO:0000313" key="2">
    <source>
        <dbReference type="Proteomes" id="UP001055072"/>
    </source>
</evidence>
<comment type="caution">
    <text evidence="1">The sequence shown here is derived from an EMBL/GenBank/DDBJ whole genome shotgun (WGS) entry which is preliminary data.</text>
</comment>
<evidence type="ECO:0000313" key="1">
    <source>
        <dbReference type="EMBL" id="KAI0086739.1"/>
    </source>
</evidence>
<gene>
    <name evidence="1" type="ORF">BDY19DRAFT_325531</name>
</gene>
<organism evidence="1 2">
    <name type="scientific">Irpex rosettiformis</name>
    <dbReference type="NCBI Taxonomy" id="378272"/>
    <lineage>
        <taxon>Eukaryota</taxon>
        <taxon>Fungi</taxon>
        <taxon>Dikarya</taxon>
        <taxon>Basidiomycota</taxon>
        <taxon>Agaricomycotina</taxon>
        <taxon>Agaricomycetes</taxon>
        <taxon>Polyporales</taxon>
        <taxon>Irpicaceae</taxon>
        <taxon>Irpex</taxon>
    </lineage>
</organism>
<reference evidence="1" key="1">
    <citation type="journal article" date="2021" name="Environ. Microbiol.">
        <title>Gene family expansions and transcriptome signatures uncover fungal adaptations to wood decay.</title>
        <authorList>
            <person name="Hage H."/>
            <person name="Miyauchi S."/>
            <person name="Viragh M."/>
            <person name="Drula E."/>
            <person name="Min B."/>
            <person name="Chaduli D."/>
            <person name="Navarro D."/>
            <person name="Favel A."/>
            <person name="Norest M."/>
            <person name="Lesage-Meessen L."/>
            <person name="Balint B."/>
            <person name="Merenyi Z."/>
            <person name="de Eugenio L."/>
            <person name="Morin E."/>
            <person name="Martinez A.T."/>
            <person name="Baldrian P."/>
            <person name="Stursova M."/>
            <person name="Martinez M.J."/>
            <person name="Novotny C."/>
            <person name="Magnuson J.K."/>
            <person name="Spatafora J.W."/>
            <person name="Maurice S."/>
            <person name="Pangilinan J."/>
            <person name="Andreopoulos W."/>
            <person name="LaButti K."/>
            <person name="Hundley H."/>
            <person name="Na H."/>
            <person name="Kuo A."/>
            <person name="Barry K."/>
            <person name="Lipzen A."/>
            <person name="Henrissat B."/>
            <person name="Riley R."/>
            <person name="Ahrendt S."/>
            <person name="Nagy L.G."/>
            <person name="Grigoriev I.V."/>
            <person name="Martin F."/>
            <person name="Rosso M.N."/>
        </authorList>
    </citation>
    <scope>NUCLEOTIDE SEQUENCE</scope>
    <source>
        <strain evidence="1">CBS 384.51</strain>
    </source>
</reference>
<keyword evidence="2" id="KW-1185">Reference proteome</keyword>
<accession>A0ACB8TY49</accession>